<proteinExistence type="predicted"/>
<feature type="transmembrane region" description="Helical" evidence="6">
    <location>
        <begin position="406"/>
        <end position="424"/>
    </location>
</feature>
<protein>
    <recommendedName>
        <fullName evidence="8">Major facilitator superfamily (MFS) profile domain-containing protein</fullName>
    </recommendedName>
</protein>
<dbReference type="GO" id="GO:0022857">
    <property type="term" value="F:transmembrane transporter activity"/>
    <property type="evidence" value="ECO:0007669"/>
    <property type="project" value="InterPro"/>
</dbReference>
<keyword evidence="4 6" id="KW-1133">Transmembrane helix</keyword>
<feature type="signal peptide" evidence="7">
    <location>
        <begin position="1"/>
        <end position="23"/>
    </location>
</feature>
<evidence type="ECO:0000256" key="7">
    <source>
        <dbReference type="SAM" id="SignalP"/>
    </source>
</evidence>
<dbReference type="Pfam" id="PF07690">
    <property type="entry name" value="MFS_1"/>
    <property type="match status" value="1"/>
</dbReference>
<name>A0A7S1Y7P6_9STRA</name>
<dbReference type="PROSITE" id="PS50850">
    <property type="entry name" value="MFS"/>
    <property type="match status" value="1"/>
</dbReference>
<feature type="transmembrane region" description="Helical" evidence="6">
    <location>
        <begin position="365"/>
        <end position="385"/>
    </location>
</feature>
<feature type="transmembrane region" description="Helical" evidence="6">
    <location>
        <begin position="436"/>
        <end position="454"/>
    </location>
</feature>
<dbReference type="SUPFAM" id="SSF103473">
    <property type="entry name" value="MFS general substrate transporter"/>
    <property type="match status" value="1"/>
</dbReference>
<keyword evidence="7" id="KW-0732">Signal</keyword>
<keyword evidence="5 6" id="KW-0472">Membrane</keyword>
<feature type="chain" id="PRO_5030558145" description="Major facilitator superfamily (MFS) profile domain-containing protein" evidence="7">
    <location>
        <begin position="24"/>
        <end position="455"/>
    </location>
</feature>
<feature type="transmembrane region" description="Helical" evidence="6">
    <location>
        <begin position="60"/>
        <end position="78"/>
    </location>
</feature>
<sequence>MTMRRFLMFTSLLLFFFPHHVIGMKRLRPLKPVPTADAKVGNLKKVTDTATITNDETSLAPLRATLFLMVWGSSFVAFRPAPALIERLGTADATKLLSAISATAALIEITGSPLIGSIMDSTGRKPVLVCAALPLLGANILASFAPSAISLGLSKLSGMISVALIVLTSQTILSDTRTGASLSAAFGMNAFLTSLGFLLGALSASQLSLSLRHAYAVSSFTIAGAIVAASFMKETLLRSTTKREGDLSASSSREKQQQSVLSRLLSATRILRRKNLRIFVTLLMISTLPQHMGDVFQIYSKSEWNIDAKEYASFISMFGVVGITGNLVGSALVKRIGIPRLTMLAFLSSIATPLGATLFQFKGTMIGAVVGFLGSAQGLGVNAAFISEGQRSGIPQGQLAGERSSMLALLKIFGPIMYSTLYVQGRDRLGITSLPFIFNICLGSFGFLLSLLYLR</sequence>
<evidence type="ECO:0000256" key="5">
    <source>
        <dbReference type="ARBA" id="ARBA00023136"/>
    </source>
</evidence>
<feature type="transmembrane region" description="Helical" evidence="6">
    <location>
        <begin position="180"/>
        <end position="202"/>
    </location>
</feature>
<evidence type="ECO:0000313" key="9">
    <source>
        <dbReference type="EMBL" id="CAD9282106.1"/>
    </source>
</evidence>
<dbReference type="InterPro" id="IPR011701">
    <property type="entry name" value="MFS"/>
</dbReference>
<evidence type="ECO:0000256" key="3">
    <source>
        <dbReference type="ARBA" id="ARBA00022692"/>
    </source>
</evidence>
<feature type="domain" description="Major facilitator superfamily (MFS) profile" evidence="8">
    <location>
        <begin position="58"/>
        <end position="455"/>
    </location>
</feature>
<comment type="subcellular location">
    <subcellularLocation>
        <location evidence="1">Membrane</location>
        <topology evidence="1">Multi-pass membrane protein</topology>
    </subcellularLocation>
</comment>
<dbReference type="PANTHER" id="PTHR23504:SF15">
    <property type="entry name" value="MAJOR FACILITATOR SUPERFAMILY (MFS) PROFILE DOMAIN-CONTAINING PROTEIN"/>
    <property type="match status" value="1"/>
</dbReference>
<dbReference type="InterPro" id="IPR001958">
    <property type="entry name" value="Tet-R_TetA/multi-R_MdtG-like"/>
</dbReference>
<evidence type="ECO:0000256" key="1">
    <source>
        <dbReference type="ARBA" id="ARBA00004141"/>
    </source>
</evidence>
<feature type="transmembrane region" description="Helical" evidence="6">
    <location>
        <begin position="341"/>
        <end position="359"/>
    </location>
</feature>
<evidence type="ECO:0000256" key="4">
    <source>
        <dbReference type="ARBA" id="ARBA00022989"/>
    </source>
</evidence>
<feature type="transmembrane region" description="Helical" evidence="6">
    <location>
        <begin position="311"/>
        <end position="329"/>
    </location>
</feature>
<feature type="transmembrane region" description="Helical" evidence="6">
    <location>
        <begin position="278"/>
        <end position="299"/>
    </location>
</feature>
<dbReference type="InterPro" id="IPR020846">
    <property type="entry name" value="MFS_dom"/>
</dbReference>
<accession>A0A7S1Y7P6</accession>
<dbReference type="PRINTS" id="PR01035">
    <property type="entry name" value="TCRTETA"/>
</dbReference>
<gene>
    <name evidence="9" type="ORF">GOCE00092_LOCUS11017</name>
</gene>
<keyword evidence="3 6" id="KW-0812">Transmembrane</keyword>
<evidence type="ECO:0000259" key="8">
    <source>
        <dbReference type="PROSITE" id="PS50850"/>
    </source>
</evidence>
<dbReference type="PANTHER" id="PTHR23504">
    <property type="entry name" value="MAJOR FACILITATOR SUPERFAMILY DOMAIN-CONTAINING PROTEIN 10"/>
    <property type="match status" value="1"/>
</dbReference>
<feature type="transmembrane region" description="Helical" evidence="6">
    <location>
        <begin position="214"/>
        <end position="232"/>
    </location>
</feature>
<reference evidence="9" key="1">
    <citation type="submission" date="2021-01" db="EMBL/GenBank/DDBJ databases">
        <authorList>
            <person name="Corre E."/>
            <person name="Pelletier E."/>
            <person name="Niang G."/>
            <person name="Scheremetjew M."/>
            <person name="Finn R."/>
            <person name="Kale V."/>
            <person name="Holt S."/>
            <person name="Cochrane G."/>
            <person name="Meng A."/>
            <person name="Brown T."/>
            <person name="Cohen L."/>
        </authorList>
    </citation>
    <scope>NUCLEOTIDE SEQUENCE</scope>
    <source>
        <strain evidence="9">CCMP 410</strain>
    </source>
</reference>
<feature type="transmembrane region" description="Helical" evidence="6">
    <location>
        <begin position="155"/>
        <end position="173"/>
    </location>
</feature>
<dbReference type="InterPro" id="IPR036259">
    <property type="entry name" value="MFS_trans_sf"/>
</dbReference>
<evidence type="ECO:0000256" key="6">
    <source>
        <dbReference type="SAM" id="Phobius"/>
    </source>
</evidence>
<dbReference type="AlphaFoldDB" id="A0A7S1Y7P6"/>
<evidence type="ECO:0000256" key="2">
    <source>
        <dbReference type="ARBA" id="ARBA00022448"/>
    </source>
</evidence>
<feature type="transmembrane region" description="Helical" evidence="6">
    <location>
        <begin position="127"/>
        <end position="149"/>
    </location>
</feature>
<keyword evidence="2" id="KW-0813">Transport</keyword>
<dbReference type="EMBL" id="HBGK01021578">
    <property type="protein sequence ID" value="CAD9282106.1"/>
    <property type="molecule type" value="Transcribed_RNA"/>
</dbReference>
<dbReference type="Gene3D" id="1.20.1250.20">
    <property type="entry name" value="MFS general substrate transporter like domains"/>
    <property type="match status" value="1"/>
</dbReference>
<dbReference type="GO" id="GO:0016020">
    <property type="term" value="C:membrane"/>
    <property type="evidence" value="ECO:0007669"/>
    <property type="project" value="UniProtKB-SubCell"/>
</dbReference>
<organism evidence="9">
    <name type="scientific">Grammatophora oceanica</name>
    <dbReference type="NCBI Taxonomy" id="210454"/>
    <lineage>
        <taxon>Eukaryota</taxon>
        <taxon>Sar</taxon>
        <taxon>Stramenopiles</taxon>
        <taxon>Ochrophyta</taxon>
        <taxon>Bacillariophyta</taxon>
        <taxon>Fragilariophyceae</taxon>
        <taxon>Fragilariophycidae</taxon>
        <taxon>Rhabdonematales</taxon>
        <taxon>Grammatophoraceae</taxon>
        <taxon>Grammatophora</taxon>
    </lineage>
</organism>